<name>M5DZ47_9FIRM</name>
<dbReference type="EMBL" id="CAUI01000005">
    <property type="protein sequence ID" value="CCU78286.1"/>
    <property type="molecule type" value="Genomic_DNA"/>
</dbReference>
<dbReference type="Pfam" id="PF00696">
    <property type="entry name" value="AA_kinase"/>
    <property type="match status" value="1"/>
</dbReference>
<dbReference type="SUPFAM" id="SSF53633">
    <property type="entry name" value="Carbamate kinase-like"/>
    <property type="match status" value="1"/>
</dbReference>
<dbReference type="GO" id="GO:0016301">
    <property type="term" value="F:kinase activity"/>
    <property type="evidence" value="ECO:0007669"/>
    <property type="project" value="UniProtKB-KW"/>
</dbReference>
<evidence type="ECO:0000259" key="1">
    <source>
        <dbReference type="Pfam" id="PF00696"/>
    </source>
</evidence>
<sequence>MSNLTVLKIGGSFINQQNLKELKIIIKAIKTTNKHKLIIVTGGGQAADFVRGYDKKVQLKASSSHFAAVAAMELNAYMISDFFDDFSFFSTEFVFSKKINVFLGLDYYREIDPLPHSWNVSSDSIALELSQRLKADNLFLIKQRTMKNNLEIKSQSAADNKLIDSYFPKLYQELDGKLKTLIINTKSIKNLKILIENTEAEILNKALNLKRENFDLNILE</sequence>
<dbReference type="AlphaFoldDB" id="M5DZ47"/>
<reference evidence="3" key="1">
    <citation type="journal article" date="2013" name="Genome Announc.">
        <title>Genome Sequence of Halanaerobium saccharolyticum subsp. saccharolyticum Strain DSM 6643T, a Halophilic Hydrogen-Producing Bacterium.</title>
        <authorList>
            <person name="Kivisto A."/>
            <person name="Larjo A."/>
            <person name="Ciranna A."/>
            <person name="Santala V."/>
            <person name="Roos C."/>
            <person name="Karp M."/>
        </authorList>
    </citation>
    <scope>NUCLEOTIDE SEQUENCE [LARGE SCALE GENOMIC DNA]</scope>
    <source>
        <strain evidence="3">DSM 6643</strain>
    </source>
</reference>
<dbReference type="OrthoDB" id="8526978at2"/>
<dbReference type="Gene3D" id="3.40.1160.10">
    <property type="entry name" value="Acetylglutamate kinase-like"/>
    <property type="match status" value="1"/>
</dbReference>
<dbReference type="RefSeq" id="WP_005487665.1">
    <property type="nucleotide sequence ID" value="NZ_CAUI01000005.1"/>
</dbReference>
<comment type="caution">
    <text evidence="2">The sequence shown here is derived from an EMBL/GenBank/DDBJ whole genome shotgun (WGS) entry which is preliminary data.</text>
</comment>
<proteinExistence type="predicted"/>
<keyword evidence="2" id="KW-0418">Kinase</keyword>
<feature type="domain" description="Aspartate/glutamate/uridylate kinase" evidence="1">
    <location>
        <begin position="4"/>
        <end position="141"/>
    </location>
</feature>
<dbReference type="InterPro" id="IPR001048">
    <property type="entry name" value="Asp/Glu/Uridylate_kinase"/>
</dbReference>
<dbReference type="InParanoid" id="M5DZ47"/>
<dbReference type="InterPro" id="IPR036393">
    <property type="entry name" value="AceGlu_kinase-like_sf"/>
</dbReference>
<organism evidence="2 3">
    <name type="scientific">Halanaerobium saccharolyticum subsp. saccharolyticum DSM 6643</name>
    <dbReference type="NCBI Taxonomy" id="1293054"/>
    <lineage>
        <taxon>Bacteria</taxon>
        <taxon>Bacillati</taxon>
        <taxon>Bacillota</taxon>
        <taxon>Clostridia</taxon>
        <taxon>Halanaerobiales</taxon>
        <taxon>Halanaerobiaceae</taxon>
        <taxon>Halanaerobium</taxon>
    </lineage>
</organism>
<dbReference type="eggNOG" id="COG2054">
    <property type="taxonomic scope" value="Bacteria"/>
</dbReference>
<keyword evidence="2" id="KW-0808">Transferase</keyword>
<keyword evidence="3" id="KW-1185">Reference proteome</keyword>
<evidence type="ECO:0000313" key="2">
    <source>
        <dbReference type="EMBL" id="CCU78286.1"/>
    </source>
</evidence>
<dbReference type="Proteomes" id="UP000012063">
    <property type="component" value="Unassembled WGS sequence"/>
</dbReference>
<gene>
    <name evidence="2" type="ORF">HSACCH_00543</name>
</gene>
<dbReference type="STRING" id="1293054.HSACCH_00543"/>
<accession>M5DZ47</accession>
<protein>
    <submittedName>
        <fullName evidence="2">Aspartate/glutamate/uridylate kinase</fullName>
    </submittedName>
</protein>
<evidence type="ECO:0000313" key="3">
    <source>
        <dbReference type="Proteomes" id="UP000012063"/>
    </source>
</evidence>